<feature type="region of interest" description="Disordered" evidence="12">
    <location>
        <begin position="1435"/>
        <end position="1480"/>
    </location>
</feature>
<keyword evidence="3 10" id="KW-0853">WD repeat</keyword>
<evidence type="ECO:0000256" key="12">
    <source>
        <dbReference type="SAM" id="MobiDB-lite"/>
    </source>
</evidence>
<evidence type="ECO:0000313" key="13">
    <source>
        <dbReference type="EMBL" id="PTQ29658.1"/>
    </source>
</evidence>
<feature type="compositionally biased region" description="Low complexity" evidence="12">
    <location>
        <begin position="1075"/>
        <end position="1090"/>
    </location>
</feature>
<dbReference type="InterPro" id="IPR036322">
    <property type="entry name" value="WD40_repeat_dom_sf"/>
</dbReference>
<dbReference type="PANTHER" id="PTHR14885:SF1">
    <property type="entry name" value="CILIA- AND FLAGELLA-ASSOCIATED PROTEIN 43"/>
    <property type="match status" value="1"/>
</dbReference>
<protein>
    <recommendedName>
        <fullName evidence="9">Cilia- and flagella-associated protein 43</fullName>
    </recommendedName>
</protein>
<gene>
    <name evidence="13" type="ORF">MARPO_0137s0026</name>
</gene>
<dbReference type="PROSITE" id="PS50294">
    <property type="entry name" value="WD_REPEATS_REGION"/>
    <property type="match status" value="1"/>
</dbReference>
<dbReference type="InterPro" id="IPR001680">
    <property type="entry name" value="WD40_rpt"/>
</dbReference>
<dbReference type="GO" id="GO:0060271">
    <property type="term" value="P:cilium assembly"/>
    <property type="evidence" value="ECO:0000318"/>
    <property type="project" value="GO_Central"/>
</dbReference>
<evidence type="ECO:0000256" key="3">
    <source>
        <dbReference type="ARBA" id="ARBA00022574"/>
    </source>
</evidence>
<evidence type="ECO:0000256" key="9">
    <source>
        <dbReference type="ARBA" id="ARBA00023662"/>
    </source>
</evidence>
<dbReference type="InterPro" id="IPR015943">
    <property type="entry name" value="WD40/YVTN_repeat-like_dom_sf"/>
</dbReference>
<keyword evidence="14" id="KW-1185">Reference proteome</keyword>
<comment type="subcellular location">
    <subcellularLocation>
        <location evidence="1">Cytoplasm</location>
        <location evidence="1">Cytoskeleton</location>
        <location evidence="1">Cilium axoneme</location>
    </subcellularLocation>
</comment>
<keyword evidence="6" id="KW-0206">Cytoskeleton</keyword>
<dbReference type="Pfam" id="PF25828">
    <property type="entry name" value="CC_Cfap43"/>
    <property type="match status" value="2"/>
</dbReference>
<dbReference type="Pfam" id="PF00400">
    <property type="entry name" value="WD40"/>
    <property type="match status" value="2"/>
</dbReference>
<dbReference type="GO" id="GO:0005930">
    <property type="term" value="C:axoneme"/>
    <property type="evidence" value="ECO:0000318"/>
    <property type="project" value="GO_Central"/>
</dbReference>
<feature type="compositionally biased region" description="Basic and acidic residues" evidence="12">
    <location>
        <begin position="239"/>
        <end position="256"/>
    </location>
</feature>
<dbReference type="Gramene" id="Mp2g18550.1">
    <property type="protein sequence ID" value="Mp2g18550.1.cds"/>
    <property type="gene ID" value="Mp2g18550"/>
</dbReference>
<feature type="repeat" description="WD" evidence="10">
    <location>
        <begin position="432"/>
        <end position="473"/>
    </location>
</feature>
<evidence type="ECO:0000256" key="5">
    <source>
        <dbReference type="ARBA" id="ARBA00023054"/>
    </source>
</evidence>
<feature type="compositionally biased region" description="Basic and acidic residues" evidence="12">
    <location>
        <begin position="335"/>
        <end position="354"/>
    </location>
</feature>
<sequence length="1829" mass="205176">MSISVHGNAKLIYEFGFGYPGTPLHYVSHHSALGICGNALMFYSLSGGQNRHLMWGPGYGISVTAYSPCLDFIAYALKDLKPVVHIYDCSSNSEVAQLSDLAEVEVTCLAFSVDGSRLVTASSEPDFKLILWDIDKEKRTVTKLIGDQTQWCPRNVSFSPVSADRVCISGNGNLALWTYHRSFHRVFFTGKQLLAGSCVPESHTWATHSDIIYVGCQEGELLSFNVKPPEPPKLVVSASKEKETKGRRAAEKDTKDKEEIVEVKVKDLEPKWQHLITLDDPGGPVTHVCARDGHLVVVGDGGLMRWVTVPREPVEKKKKEGGKKAKKKRKRMKRDGKEDKSKGDESEDLKSDDSAVDKEARVVCELALNVPEVKSMEYREDGLQLLIGASNGLIATVRVNQQILEPQLSATSPDLLPTLTSMERGAEIDWESEHHEGAVMALGFIRGAKFMVTAGKDSTVRVWTSDRGKELSRACLKAAQTCMATSEKHNIVATGAANGFINVLKVDQIGRNNVFFNLKLHTGSLDQISFSHTEHFVVTASKADGRFFFCSNKSGDFENLELLGYIVLPNPILAHTWDIPAQDSSDLFVLLSLARGELVKLKLPVDKAPNGGLVFDGPALRQISFRIPIPLNAIASGKYYLEKEEVERRVVWGFGIDKKLQQYRLPDNFSAWTGSDAMPHAAHFNIPGHLKPGHALVLGTFEGVLVTGGEDGAIQIRSQVFDPLQAPQKVLDVRLYDGFTGGITSIAVVNGRIYTGGANGVIFCCDTSQCGLRRGKQVSAGDLPPRTKAVRVNHQPEDEQSAELSVVQIHDQNVETRYMQAGQAYRASLTGKIQQIKQAFNLIYEENERAPELEKLTPKELLVDTELEAQLRDKLQKAVTEVVEKVKISDAKKDILAARIKQECYESMADPEVTLQPFCTGYPVQSFPIRKEAGFSPRLAYLAKQLRIIELREMHYTKQLNKKLAKEAAILAAKEAEELAAQEAAKNAAFSSAMLDEGSASDAVGEGEFTNRSRDSIYEDGESVVEETKLPEQSLSGGEAAGGAPVSRRESVSEGAGNAARRPDGEEGGAVVVNADDSTVTAPPTTTGAPVDDDDDDMELSISENSPADSFLYGTFELTTSKRKRLQRFFLFMQLQEIRSAFNAKMVASKTNKIQLIQKIHELQVRIKDLYRMLGGQGECPLLQINESVEGMPDIFEIKDEEVKVKKYLNKAERAKAEEMRLVEEEQAKLRAGSDAAERALHDMMGGKLEKKVEIISVEAEVQRPAWMSGNPKGFTKEQHKEVKDFDQFLKQLKEEKEKKIRGQESEQRKLMNDIQEMTSAFDKEILDLFNQRCQDEVRCTAIEESIARFSGQVEIEEFSDEKREYDLSKTMEKLKSAKAQSVSALTEFRREVDAFRNEYEAAVAEDRLQDKSFRKLFSDCGDQINELYKAFQRRPMKPSELQPKEKKQSINSLSPERRPSLKAIQAQASRRGSLMGPPRKAAPQVIIDPFYEKPPEVTAAQWERLVEVRGKKIIQEEEVKKLTVVMNEMQGCLNELTSADDTNRRKIESALRELAEFREGREKKRRNLIVPLHIKQGLVEAELKPLEGEYSNVSLMPRSVIVECNEIVMTEANSKIDMMKRMKAWKAENNLIRWEIARLRLQQRLVAEKIRHLQLLRVTKASQMVIKTGEDPTSASEALALANRLEHNTKMQEKRKADKEFVLKQLEHKSQLLRKQREELVVTEAEVRKVFEFQNRVCSNSLAQVSKEATNNQRFQILSTERKLKELVKEQAYQMQELERELDETRSRIVPLLPGTQLTTYDFPIRAKHSDLGREYFLAKAAKEHEVE</sequence>
<dbReference type="SUPFAM" id="SSF50978">
    <property type="entry name" value="WD40 repeat-like"/>
    <property type="match status" value="1"/>
</dbReference>
<keyword evidence="7" id="KW-0966">Cell projection</keyword>
<name>A0A2R6W731_MARPO</name>
<feature type="coiled-coil region" evidence="11">
    <location>
        <begin position="1762"/>
        <end position="1789"/>
    </location>
</feature>
<reference evidence="14" key="1">
    <citation type="journal article" date="2017" name="Cell">
        <title>Insights into land plant evolution garnered from the Marchantia polymorpha genome.</title>
        <authorList>
            <person name="Bowman J.L."/>
            <person name="Kohchi T."/>
            <person name="Yamato K.T."/>
            <person name="Jenkins J."/>
            <person name="Shu S."/>
            <person name="Ishizaki K."/>
            <person name="Yamaoka S."/>
            <person name="Nishihama R."/>
            <person name="Nakamura Y."/>
            <person name="Berger F."/>
            <person name="Adam C."/>
            <person name="Aki S.S."/>
            <person name="Althoff F."/>
            <person name="Araki T."/>
            <person name="Arteaga-Vazquez M.A."/>
            <person name="Balasubrmanian S."/>
            <person name="Barry K."/>
            <person name="Bauer D."/>
            <person name="Boehm C.R."/>
            <person name="Briginshaw L."/>
            <person name="Caballero-Perez J."/>
            <person name="Catarino B."/>
            <person name="Chen F."/>
            <person name="Chiyoda S."/>
            <person name="Chovatia M."/>
            <person name="Davies K.M."/>
            <person name="Delmans M."/>
            <person name="Demura T."/>
            <person name="Dierschke T."/>
            <person name="Dolan L."/>
            <person name="Dorantes-Acosta A.E."/>
            <person name="Eklund D.M."/>
            <person name="Florent S.N."/>
            <person name="Flores-Sandoval E."/>
            <person name="Fujiyama A."/>
            <person name="Fukuzawa H."/>
            <person name="Galik B."/>
            <person name="Grimanelli D."/>
            <person name="Grimwood J."/>
            <person name="Grossniklaus U."/>
            <person name="Hamada T."/>
            <person name="Haseloff J."/>
            <person name="Hetherington A.J."/>
            <person name="Higo A."/>
            <person name="Hirakawa Y."/>
            <person name="Hundley H.N."/>
            <person name="Ikeda Y."/>
            <person name="Inoue K."/>
            <person name="Inoue S.I."/>
            <person name="Ishida S."/>
            <person name="Jia Q."/>
            <person name="Kakita M."/>
            <person name="Kanazawa T."/>
            <person name="Kawai Y."/>
            <person name="Kawashima T."/>
            <person name="Kennedy M."/>
            <person name="Kinose K."/>
            <person name="Kinoshita T."/>
            <person name="Kohara Y."/>
            <person name="Koide E."/>
            <person name="Komatsu K."/>
            <person name="Kopischke S."/>
            <person name="Kubo M."/>
            <person name="Kyozuka J."/>
            <person name="Lagercrantz U."/>
            <person name="Lin S.S."/>
            <person name="Lindquist E."/>
            <person name="Lipzen A.M."/>
            <person name="Lu C.W."/>
            <person name="De Luna E."/>
            <person name="Martienssen R.A."/>
            <person name="Minamino N."/>
            <person name="Mizutani M."/>
            <person name="Mizutani M."/>
            <person name="Mochizuki N."/>
            <person name="Monte I."/>
            <person name="Mosher R."/>
            <person name="Nagasaki H."/>
            <person name="Nakagami H."/>
            <person name="Naramoto S."/>
            <person name="Nishitani K."/>
            <person name="Ohtani M."/>
            <person name="Okamoto T."/>
            <person name="Okumura M."/>
            <person name="Phillips J."/>
            <person name="Pollak B."/>
            <person name="Reinders A."/>
            <person name="Rovekamp M."/>
            <person name="Sano R."/>
            <person name="Sawa S."/>
            <person name="Schmid M.W."/>
            <person name="Shirakawa M."/>
            <person name="Solano R."/>
            <person name="Spunde A."/>
            <person name="Suetsugu N."/>
            <person name="Sugano S."/>
            <person name="Sugiyama A."/>
            <person name="Sun R."/>
            <person name="Suzuki Y."/>
            <person name="Takenaka M."/>
            <person name="Takezawa D."/>
            <person name="Tomogane H."/>
            <person name="Tsuzuki M."/>
            <person name="Ueda T."/>
            <person name="Umeda M."/>
            <person name="Ward J.M."/>
            <person name="Watanabe Y."/>
            <person name="Yazaki K."/>
            <person name="Yokoyama R."/>
            <person name="Yoshitake Y."/>
            <person name="Yotsui I."/>
            <person name="Zachgo S."/>
            <person name="Schmutz J."/>
        </authorList>
    </citation>
    <scope>NUCLEOTIDE SEQUENCE [LARGE SCALE GENOMIC DNA]</scope>
    <source>
        <strain evidence="14">Tak-1</strain>
    </source>
</reference>
<evidence type="ECO:0000256" key="7">
    <source>
        <dbReference type="ARBA" id="ARBA00023273"/>
    </source>
</evidence>
<dbReference type="Gene3D" id="2.130.10.10">
    <property type="entry name" value="YVTN repeat-like/Quinoprotein amine dehydrogenase"/>
    <property type="match status" value="2"/>
</dbReference>
<keyword evidence="4" id="KW-0677">Repeat</keyword>
<evidence type="ECO:0000256" key="10">
    <source>
        <dbReference type="PROSITE-ProRule" id="PRU00221"/>
    </source>
</evidence>
<evidence type="ECO:0000256" key="8">
    <source>
        <dbReference type="ARBA" id="ARBA00023605"/>
    </source>
</evidence>
<dbReference type="PANTHER" id="PTHR14885">
    <property type="entry name" value="CILIA- AND FLAGELLA-ASSOCIATED PROTEIN 43-RELATED"/>
    <property type="match status" value="1"/>
</dbReference>
<evidence type="ECO:0000256" key="1">
    <source>
        <dbReference type="ARBA" id="ARBA00004430"/>
    </source>
</evidence>
<evidence type="ECO:0000256" key="4">
    <source>
        <dbReference type="ARBA" id="ARBA00022737"/>
    </source>
</evidence>
<accession>A0A2R6W731</accession>
<dbReference type="OrthoDB" id="1918387at2759"/>
<proteinExistence type="inferred from homology"/>
<evidence type="ECO:0000313" key="14">
    <source>
        <dbReference type="Proteomes" id="UP000244005"/>
    </source>
</evidence>
<dbReference type="Proteomes" id="UP000244005">
    <property type="component" value="Unassembled WGS sequence"/>
</dbReference>
<comment type="similarity">
    <text evidence="8">Belongs to the CFAP43 family.</text>
</comment>
<dbReference type="EMBL" id="KZ772809">
    <property type="protein sequence ID" value="PTQ29658.1"/>
    <property type="molecule type" value="Genomic_DNA"/>
</dbReference>
<keyword evidence="2" id="KW-0963">Cytoplasm</keyword>
<evidence type="ECO:0000256" key="6">
    <source>
        <dbReference type="ARBA" id="ARBA00023212"/>
    </source>
</evidence>
<evidence type="ECO:0000256" key="2">
    <source>
        <dbReference type="ARBA" id="ARBA00022490"/>
    </source>
</evidence>
<feature type="coiled-coil region" evidence="11">
    <location>
        <begin position="1198"/>
        <end position="1229"/>
    </location>
</feature>
<dbReference type="SMART" id="SM00320">
    <property type="entry name" value="WD40"/>
    <property type="match status" value="7"/>
</dbReference>
<feature type="compositionally biased region" description="Basic residues" evidence="12">
    <location>
        <begin position="319"/>
        <end position="334"/>
    </location>
</feature>
<feature type="region of interest" description="Disordered" evidence="12">
    <location>
        <begin position="309"/>
        <end position="354"/>
    </location>
</feature>
<feature type="region of interest" description="Disordered" evidence="12">
    <location>
        <begin position="999"/>
        <end position="1096"/>
    </location>
</feature>
<evidence type="ECO:0000256" key="11">
    <source>
        <dbReference type="SAM" id="Coils"/>
    </source>
</evidence>
<feature type="region of interest" description="Disordered" evidence="12">
    <location>
        <begin position="237"/>
        <end position="256"/>
    </location>
</feature>
<keyword evidence="5 11" id="KW-0175">Coiled coil</keyword>
<organism evidence="13 14">
    <name type="scientific">Marchantia polymorpha</name>
    <name type="common">Common liverwort</name>
    <name type="synonym">Marchantia aquatica</name>
    <dbReference type="NCBI Taxonomy" id="3197"/>
    <lineage>
        <taxon>Eukaryota</taxon>
        <taxon>Viridiplantae</taxon>
        <taxon>Streptophyta</taxon>
        <taxon>Embryophyta</taxon>
        <taxon>Marchantiophyta</taxon>
        <taxon>Marchantiopsida</taxon>
        <taxon>Marchantiidae</taxon>
        <taxon>Marchantiales</taxon>
        <taxon>Marchantiaceae</taxon>
        <taxon>Marchantia</taxon>
    </lineage>
</organism>
<dbReference type="OMA" id="SCEPRKE"/>
<dbReference type="PROSITE" id="PS50082">
    <property type="entry name" value="WD_REPEATS_2"/>
    <property type="match status" value="1"/>
</dbReference>